<evidence type="ECO:0000256" key="5">
    <source>
        <dbReference type="ARBA" id="ARBA00022692"/>
    </source>
</evidence>
<evidence type="ECO:0000256" key="7">
    <source>
        <dbReference type="ARBA" id="ARBA00022927"/>
    </source>
</evidence>
<evidence type="ECO:0000313" key="16">
    <source>
        <dbReference type="EMBL" id="MEA9357931.1"/>
    </source>
</evidence>
<evidence type="ECO:0000256" key="11">
    <source>
        <dbReference type="SAM" id="MobiDB-lite"/>
    </source>
</evidence>
<accession>A0ABU5VY44</accession>
<organism evidence="16 17">
    <name type="scientific">Bacteriovorax antarcticus</name>
    <dbReference type="NCBI Taxonomy" id="3088717"/>
    <lineage>
        <taxon>Bacteria</taxon>
        <taxon>Pseudomonadati</taxon>
        <taxon>Bdellovibrionota</taxon>
        <taxon>Bacteriovoracia</taxon>
        <taxon>Bacteriovoracales</taxon>
        <taxon>Bacteriovoracaceae</taxon>
        <taxon>Bacteriovorax</taxon>
    </lineage>
</organism>
<name>A0ABU5VY44_9BACT</name>
<comment type="caution">
    <text evidence="16">The sequence shown here is derived from an EMBL/GenBank/DDBJ whole genome shotgun (WGS) entry which is preliminary data.</text>
</comment>
<dbReference type="InterPro" id="IPR001775">
    <property type="entry name" value="GspD/PilQ"/>
</dbReference>
<evidence type="ECO:0000256" key="6">
    <source>
        <dbReference type="ARBA" id="ARBA00022729"/>
    </source>
</evidence>
<feature type="domain" description="Type II/III secretion system secretin-like" evidence="13">
    <location>
        <begin position="576"/>
        <end position="738"/>
    </location>
</feature>
<evidence type="ECO:0000256" key="9">
    <source>
        <dbReference type="ARBA" id="ARBA00023237"/>
    </source>
</evidence>
<evidence type="ECO:0000256" key="3">
    <source>
        <dbReference type="ARBA" id="ARBA00022448"/>
    </source>
</evidence>
<dbReference type="Pfam" id="PF00263">
    <property type="entry name" value="Secretin"/>
    <property type="match status" value="1"/>
</dbReference>
<keyword evidence="17" id="KW-1185">Reference proteome</keyword>
<dbReference type="Gene3D" id="3.30.1370.120">
    <property type="match status" value="3"/>
</dbReference>
<feature type="domain" description="NolW-like" evidence="14">
    <location>
        <begin position="307"/>
        <end position="387"/>
    </location>
</feature>
<evidence type="ECO:0000256" key="10">
    <source>
        <dbReference type="RuleBase" id="RU004004"/>
    </source>
</evidence>
<feature type="chain" id="PRO_5046866308" evidence="12">
    <location>
        <begin position="28"/>
        <end position="841"/>
    </location>
</feature>
<keyword evidence="6 12" id="KW-0732">Signal</keyword>
<dbReference type="InterPro" id="IPR004846">
    <property type="entry name" value="T2SS/T3SS_dom"/>
</dbReference>
<dbReference type="InterPro" id="IPR038591">
    <property type="entry name" value="NolW-like_sf"/>
</dbReference>
<feature type="domain" description="NolW-like" evidence="14">
    <location>
        <begin position="398"/>
        <end position="487"/>
    </location>
</feature>
<keyword evidence="7" id="KW-0653">Protein transport</keyword>
<evidence type="ECO:0000259" key="14">
    <source>
        <dbReference type="Pfam" id="PF03958"/>
    </source>
</evidence>
<comment type="subcellular location">
    <subcellularLocation>
        <location evidence="1 10">Cell outer membrane</location>
    </subcellularLocation>
</comment>
<evidence type="ECO:0000256" key="4">
    <source>
        <dbReference type="ARBA" id="ARBA00022452"/>
    </source>
</evidence>
<protein>
    <submittedName>
        <fullName evidence="16">Type II secretion system secretin GspD</fullName>
    </submittedName>
</protein>
<dbReference type="Proteomes" id="UP001302274">
    <property type="component" value="Unassembled WGS sequence"/>
</dbReference>
<evidence type="ECO:0000256" key="2">
    <source>
        <dbReference type="ARBA" id="ARBA00006980"/>
    </source>
</evidence>
<gene>
    <name evidence="16" type="primary">gspD</name>
    <name evidence="16" type="ORF">SHI21_16995</name>
</gene>
<feature type="signal peptide" evidence="12">
    <location>
        <begin position="1"/>
        <end position="27"/>
    </location>
</feature>
<keyword evidence="9" id="KW-0998">Cell outer membrane</keyword>
<feature type="domain" description="GspD-like N0" evidence="15">
    <location>
        <begin position="147"/>
        <end position="211"/>
    </location>
</feature>
<dbReference type="PRINTS" id="PR00811">
    <property type="entry name" value="BCTERIALGSPD"/>
</dbReference>
<dbReference type="Pfam" id="PF21305">
    <property type="entry name" value="type_II_gspD_N0"/>
    <property type="match status" value="1"/>
</dbReference>
<evidence type="ECO:0000313" key="17">
    <source>
        <dbReference type="Proteomes" id="UP001302274"/>
    </source>
</evidence>
<keyword evidence="5" id="KW-0812">Transmembrane</keyword>
<dbReference type="Pfam" id="PF03958">
    <property type="entry name" value="Secretin_N"/>
    <property type="match status" value="3"/>
</dbReference>
<evidence type="ECO:0000259" key="15">
    <source>
        <dbReference type="Pfam" id="PF21305"/>
    </source>
</evidence>
<evidence type="ECO:0000256" key="8">
    <source>
        <dbReference type="ARBA" id="ARBA00023136"/>
    </source>
</evidence>
<proteinExistence type="inferred from homology"/>
<sequence>MKKNVYLSKVLTATLLLSAGLSPEVRAQFDKYKSKTKFSRPRAGVPGKLNTPADISIPDTGKSASSLLNNTSAQDTTNFEGDDDEGIAAGGGDDSESADIPGSSGGSGADTFGRKSVRSANPNKSDKKFVNLNPETAFGPEVVTSFDFPNVSILDLTKHMQKLTGLNLILDKDIKGKISISSPTPITIGDAWKAYLQALSINGYSLVKSGAFYTIVNNRDIRYSPTTMYTGTYTPNTENYVMQIIPLKYVNSREVANSFRPFMSRYGRIIEIKQTNTVIVQETGTHINRLMKLIKFIDIPGHEESLQIIKVRNSSAQEIATLLDKILKGGAGAAGAARTGSVAGGTGSTSQSNISRIIAEPRTNSIIAMANSEGARELRGLIEKLDVKVVAAGSGQIHVYYLNYGDSEALSKTLSSLVGNAPRSGGAGGLTRFTSPVGGTATTATLFNSEVKITSDKDNNALVVTASPTDYETVKAVIAQLDIPRDQVYVEGLMMETNVGKTNGFGISLIGAYGSGGSQKAGYGKTNDLLSLMTNNITNLSGLFVGGGIGRKVELPNPAGGTPLQVNSVNALITAIATQNSTNVLATPQILTMDNVEGAFESGEEVPTTETTSATNGSTTNSIKMQKVSLSLKITPQINKVTRFVKLKIDQKIVDFSGRELSSTQGGVGTVLRQIQTTVVVRDKDTIAMGGLMRDKESRTVSKVPLLGDIPVLGWLFKNTTKTVEKVNLLFFMTPKILASYEKTNPENVKDLLNRRQAHLKNMVGDDDGFATTVKGLYDKAKKQEEGPLYDRTESDKYKSRNDAINGLDSASNSIDAVDSTPDYVEIVKKSEAKETASTVQ</sequence>
<dbReference type="RefSeq" id="WP_323578124.1">
    <property type="nucleotide sequence ID" value="NZ_JAYGJQ010000002.1"/>
</dbReference>
<dbReference type="EMBL" id="JAYGJQ010000002">
    <property type="protein sequence ID" value="MEA9357931.1"/>
    <property type="molecule type" value="Genomic_DNA"/>
</dbReference>
<dbReference type="NCBIfam" id="TIGR02517">
    <property type="entry name" value="type_II_gspD"/>
    <property type="match status" value="1"/>
</dbReference>
<evidence type="ECO:0000256" key="12">
    <source>
        <dbReference type="SAM" id="SignalP"/>
    </source>
</evidence>
<feature type="domain" description="NolW-like" evidence="14">
    <location>
        <begin position="242"/>
        <end position="301"/>
    </location>
</feature>
<dbReference type="PANTHER" id="PTHR30332:SF24">
    <property type="entry name" value="SECRETIN GSPD-RELATED"/>
    <property type="match status" value="1"/>
</dbReference>
<evidence type="ECO:0000259" key="13">
    <source>
        <dbReference type="Pfam" id="PF00263"/>
    </source>
</evidence>
<reference evidence="16 17" key="1">
    <citation type="submission" date="2023-11" db="EMBL/GenBank/DDBJ databases">
        <title>A Novel Polar Bacteriovorax (B. antarcticus) Isolated from the Biocrust in Antarctica.</title>
        <authorList>
            <person name="Mun W."/>
            <person name="Choi S.Y."/>
            <person name="Mitchell R.J."/>
        </authorList>
    </citation>
    <scope>NUCLEOTIDE SEQUENCE [LARGE SCALE GENOMIC DNA]</scope>
    <source>
        <strain evidence="16 17">PP10</strain>
    </source>
</reference>
<dbReference type="InterPro" id="IPR013356">
    <property type="entry name" value="T2SS_GspD"/>
</dbReference>
<keyword evidence="3 10" id="KW-0813">Transport</keyword>
<dbReference type="PANTHER" id="PTHR30332">
    <property type="entry name" value="PROBABLE GENERAL SECRETION PATHWAY PROTEIN D"/>
    <property type="match status" value="1"/>
</dbReference>
<dbReference type="InterPro" id="IPR005644">
    <property type="entry name" value="NolW-like"/>
</dbReference>
<dbReference type="InterPro" id="IPR049371">
    <property type="entry name" value="GspD-like_N0"/>
</dbReference>
<keyword evidence="4" id="KW-1134">Transmembrane beta strand</keyword>
<feature type="region of interest" description="Disordered" evidence="11">
    <location>
        <begin position="34"/>
        <end position="131"/>
    </location>
</feature>
<feature type="compositionally biased region" description="Polar residues" evidence="11">
    <location>
        <begin position="62"/>
        <end position="79"/>
    </location>
</feature>
<comment type="similarity">
    <text evidence="2">Belongs to the bacterial secretin family. GSP D subfamily.</text>
</comment>
<evidence type="ECO:0000256" key="1">
    <source>
        <dbReference type="ARBA" id="ARBA00004442"/>
    </source>
</evidence>
<keyword evidence="8" id="KW-0472">Membrane</keyword>
<dbReference type="InterPro" id="IPR050810">
    <property type="entry name" value="Bact_Secretion_Sys_Channel"/>
</dbReference>